<sequence>MTLARENNAQKLRYKNPVFVDAEIVEYHDCDVKADARFHLTAPMKSSGLPLWSLPIFTHPIGCAAKVVLSRLAAVKTNRESA</sequence>
<protein>
    <submittedName>
        <fullName evidence="1">Uncharacterized protein</fullName>
    </submittedName>
</protein>
<organism evidence="1 2">
    <name type="scientific">Sulfitobacter porphyrae</name>
    <dbReference type="NCBI Taxonomy" id="1246864"/>
    <lineage>
        <taxon>Bacteria</taxon>
        <taxon>Pseudomonadati</taxon>
        <taxon>Pseudomonadota</taxon>
        <taxon>Alphaproteobacteria</taxon>
        <taxon>Rhodobacterales</taxon>
        <taxon>Roseobacteraceae</taxon>
        <taxon>Sulfitobacter</taxon>
    </lineage>
</organism>
<gene>
    <name evidence="1" type="ORF">ACFQFQ_11495</name>
</gene>
<reference evidence="2" key="1">
    <citation type="journal article" date="2019" name="Int. J. Syst. Evol. Microbiol.">
        <title>The Global Catalogue of Microorganisms (GCM) 10K type strain sequencing project: providing services to taxonomists for standard genome sequencing and annotation.</title>
        <authorList>
            <consortium name="The Broad Institute Genomics Platform"/>
            <consortium name="The Broad Institute Genome Sequencing Center for Infectious Disease"/>
            <person name="Wu L."/>
            <person name="Ma J."/>
        </authorList>
    </citation>
    <scope>NUCLEOTIDE SEQUENCE [LARGE SCALE GENOMIC DNA]</scope>
    <source>
        <strain evidence="2">CCUG 66188</strain>
    </source>
</reference>
<dbReference type="Proteomes" id="UP001596353">
    <property type="component" value="Unassembled WGS sequence"/>
</dbReference>
<dbReference type="EMBL" id="JBHSWG010000001">
    <property type="protein sequence ID" value="MFC6759974.1"/>
    <property type="molecule type" value="Genomic_DNA"/>
</dbReference>
<name>A0ABW2B4K6_9RHOB</name>
<comment type="caution">
    <text evidence="1">The sequence shown here is derived from an EMBL/GenBank/DDBJ whole genome shotgun (WGS) entry which is preliminary data.</text>
</comment>
<proteinExistence type="predicted"/>
<evidence type="ECO:0000313" key="1">
    <source>
        <dbReference type="EMBL" id="MFC6759974.1"/>
    </source>
</evidence>
<accession>A0ABW2B4K6</accession>
<keyword evidence="2" id="KW-1185">Reference proteome</keyword>
<evidence type="ECO:0000313" key="2">
    <source>
        <dbReference type="Proteomes" id="UP001596353"/>
    </source>
</evidence>